<evidence type="ECO:0000313" key="3">
    <source>
        <dbReference type="EMBL" id="TQV74600.1"/>
    </source>
</evidence>
<dbReference type="InterPro" id="IPR037069">
    <property type="entry name" value="AcylCoA_DH/ox_N_sf"/>
</dbReference>
<dbReference type="EMBL" id="VIKR01000002">
    <property type="protein sequence ID" value="TQV74600.1"/>
    <property type="molecule type" value="Genomic_DNA"/>
</dbReference>
<proteinExistence type="predicted"/>
<keyword evidence="1" id="KW-0175">Coiled coil</keyword>
<name>A0A545TBL0_9GAMM</name>
<evidence type="ECO:0000256" key="1">
    <source>
        <dbReference type="SAM" id="Coils"/>
    </source>
</evidence>
<dbReference type="InterPro" id="IPR036250">
    <property type="entry name" value="AcylCo_DH-like_C"/>
</dbReference>
<dbReference type="PANTHER" id="PTHR43884">
    <property type="entry name" value="ACYL-COA DEHYDROGENASE"/>
    <property type="match status" value="1"/>
</dbReference>
<dbReference type="GO" id="GO:0050660">
    <property type="term" value="F:flavin adenine dinucleotide binding"/>
    <property type="evidence" value="ECO:0007669"/>
    <property type="project" value="InterPro"/>
</dbReference>
<dbReference type="SUPFAM" id="SSF47203">
    <property type="entry name" value="Acyl-CoA dehydrogenase C-terminal domain-like"/>
    <property type="match status" value="1"/>
</dbReference>
<dbReference type="GO" id="GO:0003995">
    <property type="term" value="F:acyl-CoA dehydrogenase activity"/>
    <property type="evidence" value="ECO:0007669"/>
    <property type="project" value="TreeGrafter"/>
</dbReference>
<gene>
    <name evidence="3" type="ORF">FLL45_06450</name>
</gene>
<organism evidence="3 4">
    <name type="scientific">Aliikangiella marina</name>
    <dbReference type="NCBI Taxonomy" id="1712262"/>
    <lineage>
        <taxon>Bacteria</taxon>
        <taxon>Pseudomonadati</taxon>
        <taxon>Pseudomonadota</taxon>
        <taxon>Gammaproteobacteria</taxon>
        <taxon>Oceanospirillales</taxon>
        <taxon>Pleioneaceae</taxon>
        <taxon>Aliikangiella</taxon>
    </lineage>
</organism>
<dbReference type="SUPFAM" id="SSF56645">
    <property type="entry name" value="Acyl-CoA dehydrogenase NM domain-like"/>
    <property type="match status" value="1"/>
</dbReference>
<keyword evidence="4" id="KW-1185">Reference proteome</keyword>
<dbReference type="Gene3D" id="1.20.140.10">
    <property type="entry name" value="Butyryl-CoA Dehydrogenase, subunit A, domain 3"/>
    <property type="match status" value="1"/>
</dbReference>
<dbReference type="InterPro" id="IPR009100">
    <property type="entry name" value="AcylCoA_DH/oxidase_NM_dom_sf"/>
</dbReference>
<accession>A0A545TBL0</accession>
<feature type="domain" description="Acyl-CoA dehydrogenase/oxidase N-terminal" evidence="2">
    <location>
        <begin position="11"/>
        <end position="96"/>
    </location>
</feature>
<dbReference type="Gene3D" id="2.40.110.10">
    <property type="entry name" value="Butyryl-CoA Dehydrogenase, subunit A, domain 2"/>
    <property type="match status" value="1"/>
</dbReference>
<protein>
    <submittedName>
        <fullName evidence="3">Acyl-CoA dehydrogenase</fullName>
    </submittedName>
</protein>
<evidence type="ECO:0000313" key="4">
    <source>
        <dbReference type="Proteomes" id="UP000317839"/>
    </source>
</evidence>
<sequence length="393" mass="42940">MHQSIQQTDFDALMEQVHKIGKEVIAVNADDVDKQARFPKESIEAIKSLKLMSAYVPASMGGMGLSVGQVAKVCEALGHYCGSTAMIYAMHKIQVACLTHHYHDSPYLIDYISKLVNEQRLIASATTEIGIGGDLRSSICAVEVDGDSFTLTKKAPVISYALDADDILVTARRQADSAASDQVQVMFHKGQFELEPISGWDTLGFRGTCSSGFVISGKGSIGQIFPENFGEILSESMHPFAHIVWASLWSGIAADAVNKARKFIRNQAKKNINAPPISAIRLGEVDSVLQNMRNNIAVAEQEYSDMLTAGDKNAFSNFGFGIRINNLKTSSAQLIVDIVGKAMLICGIASYRNDSPMSLSRHIRDAYGAALMVNNDRIMLHNSTLLLMHREEH</sequence>
<dbReference type="AlphaFoldDB" id="A0A545TBL0"/>
<dbReference type="Proteomes" id="UP000317839">
    <property type="component" value="Unassembled WGS sequence"/>
</dbReference>
<dbReference type="Pfam" id="PF02771">
    <property type="entry name" value="Acyl-CoA_dh_N"/>
    <property type="match status" value="1"/>
</dbReference>
<comment type="caution">
    <text evidence="3">The sequence shown here is derived from an EMBL/GenBank/DDBJ whole genome shotgun (WGS) entry which is preliminary data.</text>
</comment>
<reference evidence="3 4" key="1">
    <citation type="submission" date="2019-06" db="EMBL/GenBank/DDBJ databases">
        <title>Draft genome of Aliikangiella marina GYP-15.</title>
        <authorList>
            <person name="Wang G."/>
        </authorList>
    </citation>
    <scope>NUCLEOTIDE SEQUENCE [LARGE SCALE GENOMIC DNA]</scope>
    <source>
        <strain evidence="3 4">GYP-15</strain>
    </source>
</reference>
<dbReference type="InterPro" id="IPR013786">
    <property type="entry name" value="AcylCoA_DH/ox_N"/>
</dbReference>
<dbReference type="OrthoDB" id="2986495at2"/>
<evidence type="ECO:0000259" key="2">
    <source>
        <dbReference type="Pfam" id="PF02771"/>
    </source>
</evidence>
<dbReference type="RefSeq" id="WP_142941215.1">
    <property type="nucleotide sequence ID" value="NZ_VIKR01000002.1"/>
</dbReference>
<dbReference type="Gene3D" id="1.10.540.10">
    <property type="entry name" value="Acyl-CoA dehydrogenase/oxidase, N-terminal domain"/>
    <property type="match status" value="1"/>
</dbReference>
<dbReference type="InterPro" id="IPR046373">
    <property type="entry name" value="Acyl-CoA_Oxase/DH_mid-dom_sf"/>
</dbReference>
<feature type="coiled-coil region" evidence="1">
    <location>
        <begin position="282"/>
        <end position="309"/>
    </location>
</feature>
<dbReference type="PANTHER" id="PTHR43884:SF12">
    <property type="entry name" value="ISOVALERYL-COA DEHYDROGENASE, MITOCHONDRIAL-RELATED"/>
    <property type="match status" value="1"/>
</dbReference>
<dbReference type="PIRSF" id="PIRSF016578">
    <property type="entry name" value="HsaA"/>
    <property type="match status" value="1"/>
</dbReference>